<organism evidence="2 3">
    <name type="scientific">Methermicoccus shengliensis</name>
    <dbReference type="NCBI Taxonomy" id="660064"/>
    <lineage>
        <taxon>Archaea</taxon>
        <taxon>Methanobacteriati</taxon>
        <taxon>Methanobacteriota</taxon>
        <taxon>Stenosarchaea group</taxon>
        <taxon>Methanomicrobia</taxon>
        <taxon>Methanosarcinales</taxon>
        <taxon>Methermicoccaceae</taxon>
        <taxon>Methermicoccus</taxon>
    </lineage>
</organism>
<keyword evidence="2" id="KW-0808">Transferase</keyword>
<dbReference type="CDD" id="cd02440">
    <property type="entry name" value="AdoMet_MTases"/>
    <property type="match status" value="1"/>
</dbReference>
<feature type="domain" description="Methyltransferase type 11" evidence="1">
    <location>
        <begin position="38"/>
        <end position="124"/>
    </location>
</feature>
<dbReference type="Pfam" id="PF08241">
    <property type="entry name" value="Methyltransf_11"/>
    <property type="match status" value="1"/>
</dbReference>
<evidence type="ECO:0000313" key="3">
    <source>
        <dbReference type="Proteomes" id="UP000600363"/>
    </source>
</evidence>
<comment type="caution">
    <text evidence="2">The sequence shown here is derived from an EMBL/GenBank/DDBJ whole genome shotgun (WGS) entry which is preliminary data.</text>
</comment>
<accession>A0A832RYM9</accession>
<dbReference type="InterPro" id="IPR029063">
    <property type="entry name" value="SAM-dependent_MTases_sf"/>
</dbReference>
<sequence length="198" mass="22183">MSDARRYVGFYDTPLGRSILLRERELIQRELVGCGCVLDVGCGPGVFEGILDMRMVGLDMDRNMLHLAPHHATCTFVQGMAEHLPFGEQSFDGVVCITSLEFMEDVDAALGEAHRVLSSGGRLLALVLNPLSEYVERRRREGGYFARIRHTPEEIVRRARAHFALGWEYWLGISEEAVYDSQSPREAALCVIKGVKLS</sequence>
<proteinExistence type="predicted"/>
<reference evidence="2" key="1">
    <citation type="journal article" date="2020" name="bioRxiv">
        <title>A rank-normalized archaeal taxonomy based on genome phylogeny resolves widespread incomplete and uneven classifications.</title>
        <authorList>
            <person name="Rinke C."/>
            <person name="Chuvochina M."/>
            <person name="Mussig A.J."/>
            <person name="Chaumeil P.-A."/>
            <person name="Waite D.W."/>
            <person name="Whitman W.B."/>
            <person name="Parks D.H."/>
            <person name="Hugenholtz P."/>
        </authorList>
    </citation>
    <scope>NUCLEOTIDE SEQUENCE</scope>
    <source>
        <strain evidence="2">UBA12518</strain>
    </source>
</reference>
<name>A0A832RYM9_9EURY</name>
<evidence type="ECO:0000313" key="2">
    <source>
        <dbReference type="EMBL" id="HIH70214.1"/>
    </source>
</evidence>
<dbReference type="InterPro" id="IPR013216">
    <property type="entry name" value="Methyltransf_11"/>
</dbReference>
<protein>
    <submittedName>
        <fullName evidence="2">Methyltransferase domain-containing protein</fullName>
    </submittedName>
</protein>
<dbReference type="Gene3D" id="3.40.50.150">
    <property type="entry name" value="Vaccinia Virus protein VP39"/>
    <property type="match status" value="1"/>
</dbReference>
<dbReference type="SUPFAM" id="SSF53335">
    <property type="entry name" value="S-adenosyl-L-methionine-dependent methyltransferases"/>
    <property type="match status" value="1"/>
</dbReference>
<dbReference type="Proteomes" id="UP000600363">
    <property type="component" value="Unassembled WGS sequence"/>
</dbReference>
<gene>
    <name evidence="2" type="ORF">HA299_06360</name>
</gene>
<dbReference type="PANTHER" id="PTHR43591">
    <property type="entry name" value="METHYLTRANSFERASE"/>
    <property type="match status" value="1"/>
</dbReference>
<evidence type="ECO:0000259" key="1">
    <source>
        <dbReference type="Pfam" id="PF08241"/>
    </source>
</evidence>
<dbReference type="EMBL" id="DUIH01000021">
    <property type="protein sequence ID" value="HIH70214.1"/>
    <property type="molecule type" value="Genomic_DNA"/>
</dbReference>
<dbReference type="GO" id="GO:0008757">
    <property type="term" value="F:S-adenosylmethionine-dependent methyltransferase activity"/>
    <property type="evidence" value="ECO:0007669"/>
    <property type="project" value="InterPro"/>
</dbReference>
<dbReference type="GO" id="GO:0032259">
    <property type="term" value="P:methylation"/>
    <property type="evidence" value="ECO:0007669"/>
    <property type="project" value="UniProtKB-KW"/>
</dbReference>
<dbReference type="RefSeq" id="WP_042684725.1">
    <property type="nucleotide sequence ID" value="NZ_DUIH01000021.1"/>
</dbReference>
<dbReference type="AlphaFoldDB" id="A0A832RYM9"/>
<dbReference type="PANTHER" id="PTHR43591:SF24">
    <property type="entry name" value="2-METHOXY-6-POLYPRENYL-1,4-BENZOQUINOL METHYLASE, MITOCHONDRIAL"/>
    <property type="match status" value="1"/>
</dbReference>
<keyword evidence="2" id="KW-0489">Methyltransferase</keyword>